<evidence type="ECO:0000313" key="3">
    <source>
        <dbReference type="Proteomes" id="UP000272942"/>
    </source>
</evidence>
<dbReference type="Proteomes" id="UP000272942">
    <property type="component" value="Unassembled WGS sequence"/>
</dbReference>
<dbReference type="OrthoDB" id="6274271at2759"/>
<reference evidence="4" key="1">
    <citation type="submission" date="2016-06" db="UniProtKB">
        <authorList>
            <consortium name="WormBaseParasite"/>
        </authorList>
    </citation>
    <scope>IDENTIFICATION</scope>
</reference>
<evidence type="ECO:0000256" key="1">
    <source>
        <dbReference type="SAM" id="Phobius"/>
    </source>
</evidence>
<proteinExistence type="predicted"/>
<evidence type="ECO:0000313" key="4">
    <source>
        <dbReference type="WBParaSite" id="ECPE_0000759201-mRNA-1"/>
    </source>
</evidence>
<keyword evidence="3" id="KW-1185">Reference proteome</keyword>
<name>A0A183AKU1_9TREM</name>
<dbReference type="EMBL" id="UZAN01044795">
    <property type="protein sequence ID" value="VDP81477.1"/>
    <property type="molecule type" value="Genomic_DNA"/>
</dbReference>
<gene>
    <name evidence="2" type="ORF">ECPE_LOCUS7577</name>
</gene>
<protein>
    <submittedName>
        <fullName evidence="4">Autophagy-related protein 9</fullName>
    </submittedName>
</protein>
<organism evidence="4">
    <name type="scientific">Echinostoma caproni</name>
    <dbReference type="NCBI Taxonomy" id="27848"/>
    <lineage>
        <taxon>Eukaryota</taxon>
        <taxon>Metazoa</taxon>
        <taxon>Spiralia</taxon>
        <taxon>Lophotrochozoa</taxon>
        <taxon>Platyhelminthes</taxon>
        <taxon>Trematoda</taxon>
        <taxon>Digenea</taxon>
        <taxon>Plagiorchiida</taxon>
        <taxon>Echinostomata</taxon>
        <taxon>Echinostomatoidea</taxon>
        <taxon>Echinostomatidae</taxon>
        <taxon>Echinostoma</taxon>
    </lineage>
</organism>
<keyword evidence="1" id="KW-0472">Membrane</keyword>
<dbReference type="WBParaSite" id="ECPE_0000759201-mRNA-1">
    <property type="protein sequence ID" value="ECPE_0000759201-mRNA-1"/>
    <property type="gene ID" value="ECPE_0000759201"/>
</dbReference>
<keyword evidence="1" id="KW-0812">Transmembrane</keyword>
<keyword evidence="1" id="KW-1133">Transmembrane helix</keyword>
<accession>A0A183AKU1</accession>
<sequence>MEGLRDAAQMDLSTEDAENLLNDSDLSEDMNGVANDLLTVREKRSLTLDSYMCYRTNNGILFAKTHLKRWTFQIVANGTVAVDTFFLMSFTPIYLAVIVLYTGFFMHLWDGPFYPQRAELSDIQYCQTHWWTMYVNNLVYTDEMLKISVYGVTKAIKLLSSEMLNGFPYILPKFFKIG</sequence>
<evidence type="ECO:0000313" key="2">
    <source>
        <dbReference type="EMBL" id="VDP81477.1"/>
    </source>
</evidence>
<reference evidence="2 3" key="2">
    <citation type="submission" date="2018-11" db="EMBL/GenBank/DDBJ databases">
        <authorList>
            <consortium name="Pathogen Informatics"/>
        </authorList>
    </citation>
    <scope>NUCLEOTIDE SEQUENCE [LARGE SCALE GENOMIC DNA]</scope>
    <source>
        <strain evidence="2 3">Egypt</strain>
    </source>
</reference>
<dbReference type="AlphaFoldDB" id="A0A183AKU1"/>
<feature type="transmembrane region" description="Helical" evidence="1">
    <location>
        <begin position="85"/>
        <end position="109"/>
    </location>
</feature>